<dbReference type="FunFam" id="2.30.180.10:FF:000032">
    <property type="entry name" value="Fasciclin domain-containing protein, putative"/>
    <property type="match status" value="1"/>
</dbReference>
<feature type="signal peptide" evidence="2">
    <location>
        <begin position="1"/>
        <end position="17"/>
    </location>
</feature>
<dbReference type="OrthoDB" id="286301at2759"/>
<accession>A0A6A6ANF9</accession>
<feature type="domain" description="FAS1" evidence="3">
    <location>
        <begin position="22"/>
        <end position="169"/>
    </location>
</feature>
<evidence type="ECO:0000313" key="5">
    <source>
        <dbReference type="Proteomes" id="UP000799771"/>
    </source>
</evidence>
<feature type="compositionally biased region" description="Low complexity" evidence="1">
    <location>
        <begin position="335"/>
        <end position="346"/>
    </location>
</feature>
<sequence length="383" mass="38681">MSFKHLSLLALASYALAQNTTVPTLEAALASTASLSALSGVLAMYPNLLGTLNGATDITILAPSNDAFGAVDNATLTSLTANEGLITALLQYHVLNGSYPASAVTNTSTFIPTYLTNPLFTNVTGGQVVDAVSSGDNVTFYSGLLSNSSVTTANVNFTGGIIHIIDRLLVLPEVASDTLSALGLTSVRGALNRTNLVETVNTTPNITIFAPSNEAFQSIGSALGNLTTEDLTDILTYHCVAGTIGYSSGLENGTELETVNGESLTITLGQNGSVFVNNARVITADILIANGVVHVIDELLNPSNDTAANPTATGGAPVFPGASSVSEAPFTSGQANPTTTVAPAATSNQAPGQTTTSSSRAAAAPTGVVGMGALLGAAAVYLL</sequence>
<dbReference type="InterPro" id="IPR050904">
    <property type="entry name" value="Adhesion/Biosynth-related"/>
</dbReference>
<gene>
    <name evidence="4" type="ORF">P153DRAFT_158395</name>
</gene>
<dbReference type="AlphaFoldDB" id="A0A6A6ANF9"/>
<dbReference type="RefSeq" id="XP_033527919.1">
    <property type="nucleotide sequence ID" value="XM_033662249.1"/>
</dbReference>
<dbReference type="Proteomes" id="UP000799771">
    <property type="component" value="Unassembled WGS sequence"/>
</dbReference>
<name>A0A6A6ANF9_9PLEO</name>
<evidence type="ECO:0000256" key="2">
    <source>
        <dbReference type="SAM" id="SignalP"/>
    </source>
</evidence>
<dbReference type="PROSITE" id="PS50213">
    <property type="entry name" value="FAS1"/>
    <property type="match status" value="2"/>
</dbReference>
<feature type="compositionally biased region" description="Polar residues" evidence="1">
    <location>
        <begin position="323"/>
        <end position="334"/>
    </location>
</feature>
<feature type="chain" id="PRO_5025389159" evidence="2">
    <location>
        <begin position="18"/>
        <end position="383"/>
    </location>
</feature>
<reference evidence="4" key="1">
    <citation type="journal article" date="2020" name="Stud. Mycol.">
        <title>101 Dothideomycetes genomes: a test case for predicting lifestyles and emergence of pathogens.</title>
        <authorList>
            <person name="Haridas S."/>
            <person name="Albert R."/>
            <person name="Binder M."/>
            <person name="Bloem J."/>
            <person name="Labutti K."/>
            <person name="Salamov A."/>
            <person name="Andreopoulos B."/>
            <person name="Baker S."/>
            <person name="Barry K."/>
            <person name="Bills G."/>
            <person name="Bluhm B."/>
            <person name="Cannon C."/>
            <person name="Castanera R."/>
            <person name="Culley D."/>
            <person name="Daum C."/>
            <person name="Ezra D."/>
            <person name="Gonzalez J."/>
            <person name="Henrissat B."/>
            <person name="Kuo A."/>
            <person name="Liang C."/>
            <person name="Lipzen A."/>
            <person name="Lutzoni F."/>
            <person name="Magnuson J."/>
            <person name="Mondo S."/>
            <person name="Nolan M."/>
            <person name="Ohm R."/>
            <person name="Pangilinan J."/>
            <person name="Park H.-J."/>
            <person name="Ramirez L."/>
            <person name="Alfaro M."/>
            <person name="Sun H."/>
            <person name="Tritt A."/>
            <person name="Yoshinaga Y."/>
            <person name="Zwiers L.-H."/>
            <person name="Turgeon B."/>
            <person name="Goodwin S."/>
            <person name="Spatafora J."/>
            <person name="Crous P."/>
            <person name="Grigoriev I."/>
        </authorList>
    </citation>
    <scope>NUCLEOTIDE SEQUENCE</scope>
    <source>
        <strain evidence="4">CBS 119687</strain>
    </source>
</reference>
<dbReference type="GO" id="GO:0016236">
    <property type="term" value="P:macroautophagy"/>
    <property type="evidence" value="ECO:0007669"/>
    <property type="project" value="TreeGrafter"/>
</dbReference>
<dbReference type="SUPFAM" id="SSF82153">
    <property type="entry name" value="FAS1 domain"/>
    <property type="match status" value="2"/>
</dbReference>
<evidence type="ECO:0000256" key="1">
    <source>
        <dbReference type="SAM" id="MobiDB-lite"/>
    </source>
</evidence>
<protein>
    <submittedName>
        <fullName evidence="4">Fasciclin-domain-containing protein</fullName>
    </submittedName>
</protein>
<evidence type="ECO:0000313" key="4">
    <source>
        <dbReference type="EMBL" id="KAF2133532.1"/>
    </source>
</evidence>
<dbReference type="InterPro" id="IPR000782">
    <property type="entry name" value="FAS1_domain"/>
</dbReference>
<feature type="compositionally biased region" description="Low complexity" evidence="1">
    <location>
        <begin position="307"/>
        <end position="317"/>
    </location>
</feature>
<dbReference type="Gene3D" id="2.30.180.10">
    <property type="entry name" value="FAS1 domain"/>
    <property type="match status" value="2"/>
</dbReference>
<feature type="domain" description="FAS1" evidence="3">
    <location>
        <begin position="171"/>
        <end position="300"/>
    </location>
</feature>
<dbReference type="PANTHER" id="PTHR10900:SF77">
    <property type="entry name" value="FI19380P1"/>
    <property type="match status" value="1"/>
</dbReference>
<evidence type="ECO:0000259" key="3">
    <source>
        <dbReference type="PROSITE" id="PS50213"/>
    </source>
</evidence>
<dbReference type="EMBL" id="ML977499">
    <property type="protein sequence ID" value="KAF2133532.1"/>
    <property type="molecule type" value="Genomic_DNA"/>
</dbReference>
<proteinExistence type="predicted"/>
<dbReference type="SMART" id="SM00554">
    <property type="entry name" value="FAS1"/>
    <property type="match status" value="2"/>
</dbReference>
<dbReference type="GeneID" id="54402681"/>
<dbReference type="PANTHER" id="PTHR10900">
    <property type="entry name" value="PERIOSTIN-RELATED"/>
    <property type="match status" value="1"/>
</dbReference>
<feature type="region of interest" description="Disordered" evidence="1">
    <location>
        <begin position="307"/>
        <end position="361"/>
    </location>
</feature>
<keyword evidence="5" id="KW-1185">Reference proteome</keyword>
<dbReference type="GO" id="GO:0000329">
    <property type="term" value="C:fungal-type vacuole membrane"/>
    <property type="evidence" value="ECO:0007669"/>
    <property type="project" value="TreeGrafter"/>
</dbReference>
<keyword evidence="2" id="KW-0732">Signal</keyword>
<dbReference type="Pfam" id="PF02469">
    <property type="entry name" value="Fasciclin"/>
    <property type="match status" value="2"/>
</dbReference>
<dbReference type="InterPro" id="IPR036378">
    <property type="entry name" value="FAS1_dom_sf"/>
</dbReference>
<organism evidence="4 5">
    <name type="scientific">Dothidotthia symphoricarpi CBS 119687</name>
    <dbReference type="NCBI Taxonomy" id="1392245"/>
    <lineage>
        <taxon>Eukaryota</taxon>
        <taxon>Fungi</taxon>
        <taxon>Dikarya</taxon>
        <taxon>Ascomycota</taxon>
        <taxon>Pezizomycotina</taxon>
        <taxon>Dothideomycetes</taxon>
        <taxon>Pleosporomycetidae</taxon>
        <taxon>Pleosporales</taxon>
        <taxon>Dothidotthiaceae</taxon>
        <taxon>Dothidotthia</taxon>
    </lineage>
</organism>